<dbReference type="AlphaFoldDB" id="A0A376J1X2"/>
<protein>
    <submittedName>
        <fullName evidence="1">GpU phage protein</fullName>
    </submittedName>
</protein>
<reference evidence="1 2" key="1">
    <citation type="submission" date="2018-06" db="EMBL/GenBank/DDBJ databases">
        <authorList>
            <consortium name="Pathogen Informatics"/>
            <person name="Doyle S."/>
        </authorList>
    </citation>
    <scope>NUCLEOTIDE SEQUENCE [LARGE SCALE GENOMIC DNA]</scope>
    <source>
        <strain evidence="1 2">NCTC10764</strain>
    </source>
</reference>
<dbReference type="Proteomes" id="UP000255201">
    <property type="component" value="Unassembled WGS sequence"/>
</dbReference>
<evidence type="ECO:0000313" key="1">
    <source>
        <dbReference type="EMBL" id="STE54480.1"/>
    </source>
</evidence>
<accession>A0A376J1X2</accession>
<evidence type="ECO:0000313" key="2">
    <source>
        <dbReference type="Proteomes" id="UP000255201"/>
    </source>
</evidence>
<organism evidence="1 2">
    <name type="scientific">Escherichia coli</name>
    <dbReference type="NCBI Taxonomy" id="562"/>
    <lineage>
        <taxon>Bacteria</taxon>
        <taxon>Pseudomonadati</taxon>
        <taxon>Pseudomonadota</taxon>
        <taxon>Gammaproteobacteria</taxon>
        <taxon>Enterobacterales</taxon>
        <taxon>Enterobacteriaceae</taxon>
        <taxon>Escherichia</taxon>
    </lineage>
</organism>
<dbReference type="Pfam" id="PF06995">
    <property type="entry name" value="Phage_P2_GpU"/>
    <property type="match status" value="1"/>
</dbReference>
<dbReference type="EMBL" id="UFZL01000001">
    <property type="protein sequence ID" value="STE54480.1"/>
    <property type="molecule type" value="Genomic_DNA"/>
</dbReference>
<dbReference type="InterPro" id="IPR009734">
    <property type="entry name" value="Myoviridae_GpU"/>
</dbReference>
<sequence>MTTLRLMAEEGRAWPLLDGTGMIYGMYVISKVSENREYFLCRRHTTEN</sequence>
<gene>
    <name evidence="1" type="primary">gpU_2</name>
    <name evidence="1" type="ORF">NCTC10764_01152</name>
</gene>
<proteinExistence type="predicted"/>
<name>A0A376J1X2_ECOLX</name>